<comment type="caution">
    <text evidence="3">The sequence shown here is derived from an EMBL/GenBank/DDBJ whole genome shotgun (WGS) entry which is preliminary data.</text>
</comment>
<gene>
    <name evidence="3" type="ORF">RFI_04164</name>
</gene>
<dbReference type="Gene3D" id="1.20.870.10">
    <property type="entry name" value="Son of sevenless (SoS) protein Chain: S domain 1"/>
    <property type="match status" value="1"/>
</dbReference>
<sequence>MCTFLLLKLIKELKSLFYIVVTNEIRDDGKKLEDFKEKTMKPIQLNIVKNLRTWMKLYWEEDFANDEKSGQANTNGFEAIFLEYLLADTVQNGYKRYKKHGSKPCVQEDYWAVEIPKKFNFNILSPDELADQVTLMDFRIFSDGNENTKEVENLRGRKMVNFSKSQRMADRSKNIQIYQQHLYTEVQENEVVQRILLEEFSNLKNVFVFLFIIAIHWIFLK</sequence>
<dbReference type="AlphaFoldDB" id="X6P4E9"/>
<dbReference type="InterPro" id="IPR023578">
    <property type="entry name" value="Ras_GEF_dom_sf"/>
</dbReference>
<evidence type="ECO:0000313" key="4">
    <source>
        <dbReference type="Proteomes" id="UP000023152"/>
    </source>
</evidence>
<dbReference type="InterPro" id="IPR036964">
    <property type="entry name" value="RASGEF_cat_dom_sf"/>
</dbReference>
<organism evidence="3 4">
    <name type="scientific">Reticulomyxa filosa</name>
    <dbReference type="NCBI Taxonomy" id="46433"/>
    <lineage>
        <taxon>Eukaryota</taxon>
        <taxon>Sar</taxon>
        <taxon>Rhizaria</taxon>
        <taxon>Retaria</taxon>
        <taxon>Foraminifera</taxon>
        <taxon>Monothalamids</taxon>
        <taxon>Reticulomyxidae</taxon>
        <taxon>Reticulomyxa</taxon>
    </lineage>
</organism>
<dbReference type="EMBL" id="ASPP01003811">
    <property type="protein sequence ID" value="ETO32944.1"/>
    <property type="molecule type" value="Genomic_DNA"/>
</dbReference>
<protein>
    <submittedName>
        <fullName evidence="3">Uncharacterized protein</fullName>
    </submittedName>
</protein>
<name>X6P4E9_RETFI</name>
<reference evidence="3 4" key="1">
    <citation type="journal article" date="2013" name="Curr. Biol.">
        <title>The Genome of the Foraminiferan Reticulomyxa filosa.</title>
        <authorList>
            <person name="Glockner G."/>
            <person name="Hulsmann N."/>
            <person name="Schleicher M."/>
            <person name="Noegel A.A."/>
            <person name="Eichinger L."/>
            <person name="Gallinger C."/>
            <person name="Pawlowski J."/>
            <person name="Sierra R."/>
            <person name="Euteneuer U."/>
            <person name="Pillet L."/>
            <person name="Moustafa A."/>
            <person name="Platzer M."/>
            <person name="Groth M."/>
            <person name="Szafranski K."/>
            <person name="Schliwa M."/>
        </authorList>
    </citation>
    <scope>NUCLEOTIDE SEQUENCE [LARGE SCALE GENOMIC DNA]</scope>
</reference>
<feature type="signal peptide" evidence="2">
    <location>
        <begin position="1"/>
        <end position="15"/>
    </location>
</feature>
<keyword evidence="1" id="KW-0472">Membrane</keyword>
<evidence type="ECO:0000256" key="2">
    <source>
        <dbReference type="SAM" id="SignalP"/>
    </source>
</evidence>
<dbReference type="GO" id="GO:0007264">
    <property type="term" value="P:small GTPase-mediated signal transduction"/>
    <property type="evidence" value="ECO:0007669"/>
    <property type="project" value="InterPro"/>
</dbReference>
<dbReference type="Proteomes" id="UP000023152">
    <property type="component" value="Unassembled WGS sequence"/>
</dbReference>
<keyword evidence="2" id="KW-0732">Signal</keyword>
<evidence type="ECO:0000313" key="3">
    <source>
        <dbReference type="EMBL" id="ETO32944.1"/>
    </source>
</evidence>
<evidence type="ECO:0000256" key="1">
    <source>
        <dbReference type="SAM" id="Phobius"/>
    </source>
</evidence>
<feature type="transmembrane region" description="Helical" evidence="1">
    <location>
        <begin position="203"/>
        <end position="220"/>
    </location>
</feature>
<feature type="chain" id="PRO_5012384454" evidence="2">
    <location>
        <begin position="16"/>
        <end position="221"/>
    </location>
</feature>
<dbReference type="SUPFAM" id="SSF48366">
    <property type="entry name" value="Ras GEF"/>
    <property type="match status" value="1"/>
</dbReference>
<dbReference type="Gene3D" id="1.10.840.10">
    <property type="entry name" value="Ras guanine-nucleotide exchange factors catalytic domain"/>
    <property type="match status" value="1"/>
</dbReference>
<keyword evidence="1" id="KW-0812">Transmembrane</keyword>
<proteinExistence type="predicted"/>
<accession>X6P4E9</accession>
<keyword evidence="1" id="KW-1133">Transmembrane helix</keyword>
<dbReference type="GO" id="GO:0005085">
    <property type="term" value="F:guanyl-nucleotide exchange factor activity"/>
    <property type="evidence" value="ECO:0007669"/>
    <property type="project" value="InterPro"/>
</dbReference>
<keyword evidence="4" id="KW-1185">Reference proteome</keyword>